<dbReference type="PRINTS" id="PR00326">
    <property type="entry name" value="GTP1OBG"/>
</dbReference>
<dbReference type="RefSeq" id="WP_178969232.1">
    <property type="nucleotide sequence ID" value="NZ_CAXHZV010000016.1"/>
</dbReference>
<dbReference type="FunFam" id="3.30.300.20:FF:000004">
    <property type="entry name" value="GTPase Der"/>
    <property type="match status" value="1"/>
</dbReference>
<evidence type="ECO:0000256" key="6">
    <source>
        <dbReference type="ARBA" id="ARBA00023134"/>
    </source>
</evidence>
<dbReference type="InterPro" id="IPR031166">
    <property type="entry name" value="G_ENGA"/>
</dbReference>
<evidence type="ECO:0000256" key="8">
    <source>
        <dbReference type="HAMAP-Rule" id="MF_00195"/>
    </source>
</evidence>
<dbReference type="InterPro" id="IPR005225">
    <property type="entry name" value="Small_GTP-bd"/>
</dbReference>
<dbReference type="InterPro" id="IPR015946">
    <property type="entry name" value="KH_dom-like_a/b"/>
</dbReference>
<comment type="caution">
    <text evidence="13">The sequence shown here is derived from an EMBL/GenBank/DDBJ whole genome shotgun (WGS) entry which is preliminary data.</text>
</comment>
<dbReference type="Pfam" id="PF01926">
    <property type="entry name" value="MMR_HSR1"/>
    <property type="match status" value="2"/>
</dbReference>
<evidence type="ECO:0000259" key="12">
    <source>
        <dbReference type="PROSITE" id="PS51712"/>
    </source>
</evidence>
<dbReference type="GO" id="GO:0042254">
    <property type="term" value="P:ribosome biogenesis"/>
    <property type="evidence" value="ECO:0007669"/>
    <property type="project" value="UniProtKB-KW"/>
</dbReference>
<feature type="domain" description="EngA-type G" evidence="12">
    <location>
        <begin position="176"/>
        <end position="349"/>
    </location>
</feature>
<feature type="binding site" evidence="8">
    <location>
        <begin position="118"/>
        <end position="121"/>
    </location>
    <ligand>
        <name>GTP</name>
        <dbReference type="ChEBI" id="CHEBI:37565"/>
        <label>1</label>
    </ligand>
</feature>
<dbReference type="GO" id="GO:0005525">
    <property type="term" value="F:GTP binding"/>
    <property type="evidence" value="ECO:0007669"/>
    <property type="project" value="UniProtKB-UniRule"/>
</dbReference>
<dbReference type="CDD" id="cd01894">
    <property type="entry name" value="EngA1"/>
    <property type="match status" value="1"/>
</dbReference>
<reference evidence="13" key="1">
    <citation type="submission" date="2023-07" db="EMBL/GenBank/DDBJ databases">
        <title>Genome content predicts the carbon catabolic preferences of heterotrophic bacteria.</title>
        <authorList>
            <person name="Gralka M."/>
        </authorList>
    </citation>
    <scope>NUCLEOTIDE SEQUENCE</scope>
    <source>
        <strain evidence="13">I2M16</strain>
    </source>
</reference>
<dbReference type="EMBL" id="JAUOPG010000007">
    <property type="protein sequence ID" value="MDO6454328.1"/>
    <property type="molecule type" value="Genomic_DNA"/>
</dbReference>
<dbReference type="FunFam" id="3.40.50.300:FF:000040">
    <property type="entry name" value="GTPase Der"/>
    <property type="match status" value="1"/>
</dbReference>
<evidence type="ECO:0000313" key="14">
    <source>
        <dbReference type="Proteomes" id="UP001169862"/>
    </source>
</evidence>
<evidence type="ECO:0000256" key="2">
    <source>
        <dbReference type="ARBA" id="ARBA00020953"/>
    </source>
</evidence>
<dbReference type="CDD" id="cd01895">
    <property type="entry name" value="EngA2"/>
    <property type="match status" value="1"/>
</dbReference>
<comment type="subunit">
    <text evidence="8">Associates with the 50S ribosomal subunit.</text>
</comment>
<dbReference type="Gene3D" id="3.30.300.20">
    <property type="match status" value="1"/>
</dbReference>
<dbReference type="AlphaFoldDB" id="A0AAW7XN21"/>
<accession>A0AAW7XN21</accession>
<dbReference type="Pfam" id="PF14714">
    <property type="entry name" value="KH_dom-like"/>
    <property type="match status" value="1"/>
</dbReference>
<evidence type="ECO:0000256" key="7">
    <source>
        <dbReference type="ARBA" id="ARBA00032345"/>
    </source>
</evidence>
<feature type="binding site" evidence="8">
    <location>
        <begin position="229"/>
        <end position="233"/>
    </location>
    <ligand>
        <name>GTP</name>
        <dbReference type="ChEBI" id="CHEBI:37565"/>
        <label>2</label>
    </ligand>
</feature>
<evidence type="ECO:0000313" key="13">
    <source>
        <dbReference type="EMBL" id="MDO6454328.1"/>
    </source>
</evidence>
<dbReference type="PANTHER" id="PTHR43834:SF6">
    <property type="entry name" value="GTPASE DER"/>
    <property type="match status" value="1"/>
</dbReference>
<feature type="binding site" evidence="8">
    <location>
        <begin position="294"/>
        <end position="297"/>
    </location>
    <ligand>
        <name>GTP</name>
        <dbReference type="ChEBI" id="CHEBI:37565"/>
        <label>2</label>
    </ligand>
</feature>
<sequence length="471" mass="52708">MLPVIALVGRPNVGKSTLFNRLTKTRDALVADMPGVTRDRKYGEGKAGDKAYIVVDTGGITGDEHGLDYEMARQSLQAIEEADAVFFIVDGRAGIHPADELIANYLRKAEKKVFLVVNKTDGLDPDVAISDFFAIGFGHPLAIAAAHNRGVTSLVEHTLADCEDLDEEARHKDSGVRIAIVGRPNVGKSTLVNRLLGEDRVVVFDESGTTRDSVYIPYERDGQKYTLIDTAGVRRRKNVTQAVEKFSIIKTLQAIKDANVVVVVVDARQGITDQDLHMMTFVLDTGRAVVIALNKWDGMSEDQKKEVKEQIQRRLEFLDFARFHFISALHGSGVGEMYASVDEAYECAMAKWPTPRLTRLLEDITADHQPPLVAGRRIKLRYAHQGGSNPPIIVIHGNQTNQLPISYKRYLQNKFIKVLKIRGTPMRFEFKTSDNPFANKRNILTPRQIAKKERQQKHNRVMKKSKKARGK</sequence>
<evidence type="ECO:0000256" key="10">
    <source>
        <dbReference type="RuleBase" id="RU004481"/>
    </source>
</evidence>
<keyword evidence="4 10" id="KW-0677">Repeat</keyword>
<keyword evidence="6 8" id="KW-0342">GTP-binding</keyword>
<dbReference type="PANTHER" id="PTHR43834">
    <property type="entry name" value="GTPASE DER"/>
    <property type="match status" value="1"/>
</dbReference>
<feature type="domain" description="EngA-type G" evidence="12">
    <location>
        <begin position="3"/>
        <end position="166"/>
    </location>
</feature>
<dbReference type="GO" id="GO:0043022">
    <property type="term" value="F:ribosome binding"/>
    <property type="evidence" value="ECO:0007669"/>
    <property type="project" value="TreeGrafter"/>
</dbReference>
<dbReference type="GeneID" id="89457206"/>
<feature type="binding site" evidence="8">
    <location>
        <begin position="9"/>
        <end position="16"/>
    </location>
    <ligand>
        <name>GTP</name>
        <dbReference type="ChEBI" id="CHEBI:37565"/>
        <label>1</label>
    </ligand>
</feature>
<evidence type="ECO:0000256" key="11">
    <source>
        <dbReference type="SAM" id="MobiDB-lite"/>
    </source>
</evidence>
<name>A0AAW7XN21_9GAMM</name>
<dbReference type="Gene3D" id="3.40.50.300">
    <property type="entry name" value="P-loop containing nucleotide triphosphate hydrolases"/>
    <property type="match status" value="2"/>
</dbReference>
<keyword evidence="5 8" id="KW-0547">Nucleotide-binding</keyword>
<evidence type="ECO:0000256" key="3">
    <source>
        <dbReference type="ARBA" id="ARBA00022517"/>
    </source>
</evidence>
<dbReference type="InterPro" id="IPR027417">
    <property type="entry name" value="P-loop_NTPase"/>
</dbReference>
<proteinExistence type="inferred from homology"/>
<dbReference type="InterPro" id="IPR016484">
    <property type="entry name" value="GTPase_Der"/>
</dbReference>
<dbReference type="HAMAP" id="MF_00195">
    <property type="entry name" value="GTPase_Der"/>
    <property type="match status" value="1"/>
</dbReference>
<gene>
    <name evidence="8 13" type="primary">der</name>
    <name evidence="13" type="ORF">Q4490_12210</name>
</gene>
<feature type="region of interest" description="Disordered" evidence="11">
    <location>
        <begin position="450"/>
        <end position="471"/>
    </location>
</feature>
<protein>
    <recommendedName>
        <fullName evidence="2 8">GTPase Der</fullName>
    </recommendedName>
    <alternativeName>
        <fullName evidence="7 8">GTP-binding protein EngA</fullName>
    </alternativeName>
</protein>
<dbReference type="PIRSF" id="PIRSF006485">
    <property type="entry name" value="GTP-binding_EngA"/>
    <property type="match status" value="1"/>
</dbReference>
<feature type="binding site" evidence="8">
    <location>
        <begin position="56"/>
        <end position="60"/>
    </location>
    <ligand>
        <name>GTP</name>
        <dbReference type="ChEBI" id="CHEBI:37565"/>
        <label>1</label>
    </ligand>
</feature>
<dbReference type="GO" id="GO:0016787">
    <property type="term" value="F:hydrolase activity"/>
    <property type="evidence" value="ECO:0007669"/>
    <property type="project" value="UniProtKB-KW"/>
</dbReference>
<feature type="binding site" evidence="8">
    <location>
        <begin position="182"/>
        <end position="189"/>
    </location>
    <ligand>
        <name>GTP</name>
        <dbReference type="ChEBI" id="CHEBI:37565"/>
        <label>2</label>
    </ligand>
</feature>
<dbReference type="Proteomes" id="UP001169862">
    <property type="component" value="Unassembled WGS sequence"/>
</dbReference>
<evidence type="ECO:0000256" key="5">
    <source>
        <dbReference type="ARBA" id="ARBA00022741"/>
    </source>
</evidence>
<feature type="compositionally biased region" description="Basic residues" evidence="11">
    <location>
        <begin position="454"/>
        <end position="471"/>
    </location>
</feature>
<dbReference type="PROSITE" id="PS51712">
    <property type="entry name" value="G_ENGA"/>
    <property type="match status" value="2"/>
</dbReference>
<dbReference type="FunFam" id="3.40.50.300:FF:000057">
    <property type="entry name" value="GTPase Der"/>
    <property type="match status" value="1"/>
</dbReference>
<evidence type="ECO:0000256" key="1">
    <source>
        <dbReference type="ARBA" id="ARBA00008279"/>
    </source>
</evidence>
<keyword evidence="13" id="KW-0378">Hydrolase</keyword>
<dbReference type="NCBIfam" id="TIGR03594">
    <property type="entry name" value="GTPase_EngA"/>
    <property type="match status" value="1"/>
</dbReference>
<organism evidence="13 14">
    <name type="scientific">Neptunomonas phycophila</name>
    <dbReference type="NCBI Taxonomy" id="1572645"/>
    <lineage>
        <taxon>Bacteria</taxon>
        <taxon>Pseudomonadati</taxon>
        <taxon>Pseudomonadota</taxon>
        <taxon>Gammaproteobacteria</taxon>
        <taxon>Oceanospirillales</taxon>
        <taxon>Oceanospirillaceae</taxon>
        <taxon>Neptunomonas</taxon>
    </lineage>
</organism>
<comment type="function">
    <text evidence="8 10">GTPase that plays an essential role in the late steps of ribosome biogenesis.</text>
</comment>
<dbReference type="SUPFAM" id="SSF52540">
    <property type="entry name" value="P-loop containing nucleoside triphosphate hydrolases"/>
    <property type="match status" value="2"/>
</dbReference>
<evidence type="ECO:0000256" key="9">
    <source>
        <dbReference type="PROSITE-ProRule" id="PRU01049"/>
    </source>
</evidence>
<comment type="similarity">
    <text evidence="1 8 9 10">Belongs to the TRAFAC class TrmE-Era-EngA-EngB-Septin-like GTPase superfamily. EngA (Der) GTPase family.</text>
</comment>
<dbReference type="InterPro" id="IPR032859">
    <property type="entry name" value="KH_dom-like"/>
</dbReference>
<dbReference type="InterPro" id="IPR006073">
    <property type="entry name" value="GTP-bd"/>
</dbReference>
<keyword evidence="3 8" id="KW-0690">Ribosome biogenesis</keyword>
<evidence type="ECO:0000256" key="4">
    <source>
        <dbReference type="ARBA" id="ARBA00022737"/>
    </source>
</evidence>
<dbReference type="NCBIfam" id="TIGR00231">
    <property type="entry name" value="small_GTP"/>
    <property type="match status" value="2"/>
</dbReference>